<dbReference type="EMBL" id="MEYI01000049">
    <property type="protein sequence ID" value="OGD23213.1"/>
    <property type="molecule type" value="Genomic_DNA"/>
</dbReference>
<dbReference type="AlphaFoldDB" id="A0A1F5AXS7"/>
<accession>A0A1F5AXS7</accession>
<name>A0A1F5AXS7_9BACT</name>
<evidence type="ECO:0000313" key="1">
    <source>
        <dbReference type="EMBL" id="OGD23213.1"/>
    </source>
</evidence>
<protein>
    <submittedName>
        <fullName evidence="1">Uncharacterized protein</fullName>
    </submittedName>
</protein>
<reference evidence="1 2" key="1">
    <citation type="journal article" date="2016" name="Nat. Commun.">
        <title>Thousands of microbial genomes shed light on interconnected biogeochemical processes in an aquifer system.</title>
        <authorList>
            <person name="Anantharaman K."/>
            <person name="Brown C.T."/>
            <person name="Hug L.A."/>
            <person name="Sharon I."/>
            <person name="Castelle C.J."/>
            <person name="Probst A.J."/>
            <person name="Thomas B.C."/>
            <person name="Singh A."/>
            <person name="Wilkins M.J."/>
            <person name="Karaoz U."/>
            <person name="Brodie E.L."/>
            <person name="Williams K.H."/>
            <person name="Hubbard S.S."/>
            <person name="Banfield J.F."/>
        </authorList>
    </citation>
    <scope>NUCLEOTIDE SEQUENCE [LARGE SCALE GENOMIC DNA]</scope>
</reference>
<dbReference type="Proteomes" id="UP000176639">
    <property type="component" value="Unassembled WGS sequence"/>
</dbReference>
<organism evidence="1 2">
    <name type="scientific">Candidatus Azambacteria bacterium RBG_16_47_10</name>
    <dbReference type="NCBI Taxonomy" id="1797292"/>
    <lineage>
        <taxon>Bacteria</taxon>
        <taxon>Candidatus Azamiibacteriota</taxon>
    </lineage>
</organism>
<evidence type="ECO:0000313" key="2">
    <source>
        <dbReference type="Proteomes" id="UP000176639"/>
    </source>
</evidence>
<sequence>MVFLVYKERAQCHKEDLKNITRQHNECFLEVVGIISDVDSVWKAREKLGLCYSIPAVNKDGYILLVEAFKRVAYKKSHRHKTNYFLREIPEVTEEMIRFPQKRTP</sequence>
<comment type="caution">
    <text evidence="1">The sequence shown here is derived from an EMBL/GenBank/DDBJ whole genome shotgun (WGS) entry which is preliminary data.</text>
</comment>
<gene>
    <name evidence="1" type="ORF">A2Z10_01115</name>
</gene>
<proteinExistence type="predicted"/>